<dbReference type="AlphaFoldDB" id="A0A7Y2E729"/>
<evidence type="ECO:0000313" key="2">
    <source>
        <dbReference type="EMBL" id="NNF06391.1"/>
    </source>
</evidence>
<comment type="caution">
    <text evidence="2">The sequence shown here is derived from an EMBL/GenBank/DDBJ whole genome shotgun (WGS) entry which is preliminary data.</text>
</comment>
<gene>
    <name evidence="2" type="ORF">HKN21_06495</name>
</gene>
<proteinExistence type="predicted"/>
<organism evidence="2 3">
    <name type="scientific">Eiseniibacteriota bacterium</name>
    <dbReference type="NCBI Taxonomy" id="2212470"/>
    <lineage>
        <taxon>Bacteria</taxon>
        <taxon>Candidatus Eiseniibacteriota</taxon>
    </lineage>
</organism>
<dbReference type="Proteomes" id="UP000547674">
    <property type="component" value="Unassembled WGS sequence"/>
</dbReference>
<reference evidence="2 3" key="1">
    <citation type="submission" date="2020-03" db="EMBL/GenBank/DDBJ databases">
        <title>Metabolic flexibility allows generalist bacteria to become dominant in a frequently disturbed ecosystem.</title>
        <authorList>
            <person name="Chen Y.-J."/>
            <person name="Leung P.M."/>
            <person name="Bay S.K."/>
            <person name="Hugenholtz P."/>
            <person name="Kessler A.J."/>
            <person name="Shelley G."/>
            <person name="Waite D.W."/>
            <person name="Cook P.L."/>
            <person name="Greening C."/>
        </authorList>
    </citation>
    <scope>NUCLEOTIDE SEQUENCE [LARGE SCALE GENOMIC DNA]</scope>
    <source>
        <strain evidence="2">SS_bin_28</strain>
    </source>
</reference>
<accession>A0A7Y2E729</accession>
<feature type="region of interest" description="Disordered" evidence="1">
    <location>
        <begin position="94"/>
        <end position="129"/>
    </location>
</feature>
<name>A0A7Y2E729_UNCEI</name>
<evidence type="ECO:0000256" key="1">
    <source>
        <dbReference type="SAM" id="MobiDB-lite"/>
    </source>
</evidence>
<evidence type="ECO:0000313" key="3">
    <source>
        <dbReference type="Proteomes" id="UP000547674"/>
    </source>
</evidence>
<protein>
    <submittedName>
        <fullName evidence="2">Uncharacterized protein</fullName>
    </submittedName>
</protein>
<dbReference type="EMBL" id="JABDJR010000244">
    <property type="protein sequence ID" value="NNF06391.1"/>
    <property type="molecule type" value="Genomic_DNA"/>
</dbReference>
<sequence length="149" mass="16621">MSNTVSYEDGHLIVAAIRVFDKQNGHPPTPDEIAAMLGQPSEWTRVLVGALERHGVLLGVESAFTIRVEIKDHLALEQLTKASDMTGFDEELKEFSAQKQQEEEALGDLFQKGDAEKKKRMAGLKEQLDSFKTDKKDAGNLFDDFPEKS</sequence>